<evidence type="ECO:0000313" key="2">
    <source>
        <dbReference type="EMBL" id="MBB3877774.1"/>
    </source>
</evidence>
<evidence type="ECO:0000313" key="3">
    <source>
        <dbReference type="Proteomes" id="UP000538670"/>
    </source>
</evidence>
<dbReference type="InterPro" id="IPR002491">
    <property type="entry name" value="ABC_transptr_periplasmic_BD"/>
</dbReference>
<dbReference type="Pfam" id="PF01497">
    <property type="entry name" value="Peripla_BP_2"/>
    <property type="match status" value="1"/>
</dbReference>
<dbReference type="PROSITE" id="PS50983">
    <property type="entry name" value="FE_B12_PBP"/>
    <property type="match status" value="1"/>
</dbReference>
<gene>
    <name evidence="2" type="ORF">GGR48_000177</name>
</gene>
<dbReference type="GO" id="GO:0071281">
    <property type="term" value="P:cellular response to iron ion"/>
    <property type="evidence" value="ECO:0007669"/>
    <property type="project" value="TreeGrafter"/>
</dbReference>
<accession>A0A7W6A603</accession>
<dbReference type="EMBL" id="JACIDH010000001">
    <property type="protein sequence ID" value="MBB3877774.1"/>
    <property type="molecule type" value="Genomic_DNA"/>
</dbReference>
<sequence length="270" mass="29336">MATRHPLAVMSMNQCTDQLVLALLPPERIASVSWLSRDPGGSVMATEAKRVGVNHGLAEEVLAQKPDLVIAGTSTTPALRGMLKRLGYPMIEVDHASSIDDIRRITRQVAAAVDERARGEALIARMDAQLADLARDPGPPIRVVAWDRSGFAAGEGTLYDTILRAAGARNLVREPMTLSYRKPDVEVLLKADPTMLVQGSAASEGPGLGDDVLQHRVVRRIWGHRILPMAQAYYVCGTPMIGDAAIRLRDQLRADTKRTGPARPIEETIQ</sequence>
<dbReference type="Proteomes" id="UP000538670">
    <property type="component" value="Unassembled WGS sequence"/>
</dbReference>
<proteinExistence type="predicted"/>
<dbReference type="Gene3D" id="3.40.50.1980">
    <property type="entry name" value="Nitrogenase molybdenum iron protein domain"/>
    <property type="match status" value="2"/>
</dbReference>
<protein>
    <submittedName>
        <fullName evidence="2">Iron complex transport system substrate-binding protein</fullName>
    </submittedName>
</protein>
<dbReference type="PANTHER" id="PTHR30535:SF34">
    <property type="entry name" value="MOLYBDATE-BINDING PROTEIN MOLA"/>
    <property type="match status" value="1"/>
</dbReference>
<dbReference type="AlphaFoldDB" id="A0A7W6A603"/>
<comment type="caution">
    <text evidence="2">The sequence shown here is derived from an EMBL/GenBank/DDBJ whole genome shotgun (WGS) entry which is preliminary data.</text>
</comment>
<dbReference type="PANTHER" id="PTHR30535">
    <property type="entry name" value="VITAMIN B12-BINDING PROTEIN"/>
    <property type="match status" value="1"/>
</dbReference>
<dbReference type="RefSeq" id="WP_183949918.1">
    <property type="nucleotide sequence ID" value="NZ_JACIDH010000001.1"/>
</dbReference>
<feature type="domain" description="Fe/B12 periplasmic-binding" evidence="1">
    <location>
        <begin position="8"/>
        <end position="256"/>
    </location>
</feature>
<organism evidence="2 3">
    <name type="scientific">Sphingomonas pseudosanguinis</name>
    <dbReference type="NCBI Taxonomy" id="413712"/>
    <lineage>
        <taxon>Bacteria</taxon>
        <taxon>Pseudomonadati</taxon>
        <taxon>Pseudomonadota</taxon>
        <taxon>Alphaproteobacteria</taxon>
        <taxon>Sphingomonadales</taxon>
        <taxon>Sphingomonadaceae</taxon>
        <taxon>Sphingomonas</taxon>
    </lineage>
</organism>
<keyword evidence="3" id="KW-1185">Reference proteome</keyword>
<reference evidence="2 3" key="1">
    <citation type="submission" date="2020-08" db="EMBL/GenBank/DDBJ databases">
        <title>Genomic Encyclopedia of Type Strains, Phase IV (KMG-IV): sequencing the most valuable type-strain genomes for metagenomic binning, comparative biology and taxonomic classification.</title>
        <authorList>
            <person name="Goeker M."/>
        </authorList>
    </citation>
    <scope>NUCLEOTIDE SEQUENCE [LARGE SCALE GENOMIC DNA]</scope>
    <source>
        <strain evidence="2 3">DSM 19512</strain>
    </source>
</reference>
<name>A0A7W6A603_9SPHN</name>
<dbReference type="SUPFAM" id="SSF53807">
    <property type="entry name" value="Helical backbone' metal receptor"/>
    <property type="match status" value="1"/>
</dbReference>
<evidence type="ECO:0000259" key="1">
    <source>
        <dbReference type="PROSITE" id="PS50983"/>
    </source>
</evidence>
<dbReference type="InterPro" id="IPR050902">
    <property type="entry name" value="ABC_Transporter_SBP"/>
</dbReference>